<dbReference type="InterPro" id="IPR058548">
    <property type="entry name" value="MlaB-like_STAS"/>
</dbReference>
<reference evidence="3 4" key="1">
    <citation type="submission" date="2016-06" db="EMBL/GenBank/DDBJ databases">
        <authorList>
            <person name="Kjaerup R.B."/>
            <person name="Dalgaard T.S."/>
            <person name="Juul-Madsen H.R."/>
        </authorList>
    </citation>
    <scope>NUCLEOTIDE SEQUENCE [LARGE SCALE GENOMIC DNA]</scope>
    <source>
        <strain evidence="3 4">DSM 45097</strain>
    </source>
</reference>
<sequence>MPRVEIDIVEELALPQLSEVGVAIDRVLSLQPMEVVIDLSECRHVDAAAIGLLLDVRRRLNRRGAVLTIRAPHPRIRRILDTAALDGPPHVVTSPAPVRQPSNDPRRSRPGAVQGRARVAAAEY</sequence>
<dbReference type="InterPro" id="IPR036513">
    <property type="entry name" value="STAS_dom_sf"/>
</dbReference>
<gene>
    <name evidence="3" type="ORF">GA0074704_3037</name>
</gene>
<evidence type="ECO:0000256" key="1">
    <source>
        <dbReference type="SAM" id="MobiDB-lite"/>
    </source>
</evidence>
<feature type="compositionally biased region" description="Low complexity" evidence="1">
    <location>
        <begin position="111"/>
        <end position="124"/>
    </location>
</feature>
<feature type="domain" description="STAS" evidence="2">
    <location>
        <begin position="35"/>
        <end position="85"/>
    </location>
</feature>
<name>A0A1C5I980_9ACTN</name>
<dbReference type="SUPFAM" id="SSF52091">
    <property type="entry name" value="SpoIIaa-like"/>
    <property type="match status" value="1"/>
</dbReference>
<feature type="region of interest" description="Disordered" evidence="1">
    <location>
        <begin position="86"/>
        <end position="124"/>
    </location>
</feature>
<protein>
    <submittedName>
        <fullName evidence="3">Anti-anti-sigma factor</fullName>
    </submittedName>
</protein>
<evidence type="ECO:0000313" key="4">
    <source>
        <dbReference type="Proteomes" id="UP000198210"/>
    </source>
</evidence>
<dbReference type="PROSITE" id="PS50801">
    <property type="entry name" value="STAS"/>
    <property type="match status" value="1"/>
</dbReference>
<dbReference type="Gene3D" id="3.30.750.24">
    <property type="entry name" value="STAS domain"/>
    <property type="match status" value="1"/>
</dbReference>
<proteinExistence type="predicted"/>
<dbReference type="EMBL" id="LT607751">
    <property type="protein sequence ID" value="SCG54296.1"/>
    <property type="molecule type" value="Genomic_DNA"/>
</dbReference>
<dbReference type="CDD" id="cd07043">
    <property type="entry name" value="STAS_anti-anti-sigma_factors"/>
    <property type="match status" value="1"/>
</dbReference>
<dbReference type="Proteomes" id="UP000198210">
    <property type="component" value="Chromosome I"/>
</dbReference>
<evidence type="ECO:0000313" key="3">
    <source>
        <dbReference type="EMBL" id="SCG54296.1"/>
    </source>
</evidence>
<keyword evidence="4" id="KW-1185">Reference proteome</keyword>
<dbReference type="InterPro" id="IPR002645">
    <property type="entry name" value="STAS_dom"/>
</dbReference>
<evidence type="ECO:0000259" key="2">
    <source>
        <dbReference type="PROSITE" id="PS50801"/>
    </source>
</evidence>
<accession>A0A1C5I980</accession>
<dbReference type="AlphaFoldDB" id="A0A1C5I980"/>
<dbReference type="Pfam" id="PF13466">
    <property type="entry name" value="STAS_2"/>
    <property type="match status" value="1"/>
</dbReference>
<organism evidence="3 4">
    <name type="scientific">Micromonospora siamensis</name>
    <dbReference type="NCBI Taxonomy" id="299152"/>
    <lineage>
        <taxon>Bacteria</taxon>
        <taxon>Bacillati</taxon>
        <taxon>Actinomycetota</taxon>
        <taxon>Actinomycetes</taxon>
        <taxon>Micromonosporales</taxon>
        <taxon>Micromonosporaceae</taxon>
        <taxon>Micromonospora</taxon>
    </lineage>
</organism>